<dbReference type="GO" id="GO:0016887">
    <property type="term" value="F:ATP hydrolysis activity"/>
    <property type="evidence" value="ECO:0007669"/>
    <property type="project" value="InterPro"/>
</dbReference>
<accession>A0A6J6IV89</accession>
<dbReference type="PROSITE" id="PS50893">
    <property type="entry name" value="ABC_TRANSPORTER_2"/>
    <property type="match status" value="1"/>
</dbReference>
<feature type="transmembrane region" description="Helical" evidence="7">
    <location>
        <begin position="61"/>
        <end position="81"/>
    </location>
</feature>
<organism evidence="10">
    <name type="scientific">freshwater metagenome</name>
    <dbReference type="NCBI Taxonomy" id="449393"/>
    <lineage>
        <taxon>unclassified sequences</taxon>
        <taxon>metagenomes</taxon>
        <taxon>ecological metagenomes</taxon>
    </lineage>
</organism>
<evidence type="ECO:0000256" key="5">
    <source>
        <dbReference type="ARBA" id="ARBA00022989"/>
    </source>
</evidence>
<evidence type="ECO:0000256" key="7">
    <source>
        <dbReference type="SAM" id="Phobius"/>
    </source>
</evidence>
<feature type="domain" description="ABC transmembrane type-1" evidence="9">
    <location>
        <begin position="33"/>
        <end position="316"/>
    </location>
</feature>
<dbReference type="Gene3D" id="3.40.50.300">
    <property type="entry name" value="P-loop containing nucleotide triphosphate hydrolases"/>
    <property type="match status" value="1"/>
</dbReference>
<dbReference type="InterPro" id="IPR003593">
    <property type="entry name" value="AAA+_ATPase"/>
</dbReference>
<dbReference type="NCBIfam" id="TIGR02868">
    <property type="entry name" value="CydC"/>
    <property type="match status" value="1"/>
</dbReference>
<evidence type="ECO:0000256" key="6">
    <source>
        <dbReference type="ARBA" id="ARBA00023136"/>
    </source>
</evidence>
<keyword evidence="3" id="KW-0547">Nucleotide-binding</keyword>
<dbReference type="InterPro" id="IPR036640">
    <property type="entry name" value="ABC1_TM_sf"/>
</dbReference>
<dbReference type="InterPro" id="IPR011527">
    <property type="entry name" value="ABC1_TM_dom"/>
</dbReference>
<dbReference type="Pfam" id="PF00005">
    <property type="entry name" value="ABC_tran"/>
    <property type="match status" value="1"/>
</dbReference>
<dbReference type="InterPro" id="IPR039421">
    <property type="entry name" value="Type_1_exporter"/>
</dbReference>
<sequence length="573" mass="60828">MTTPVERTSVSVPVRAPVRTILRKIGGYRLWVLAAAALGFVTLISGIGLIAMAAYLLSRSLVVASTTTAALTILGVRVFAVTRVVSRYCERYVGHLGTFRILTRIRVWTFRGLLPISPAGVQHRRAGDLLAAIIDDVDTLQDLYLRVLVPPVAAIATVGVTTVVFGRFDPVLGIVLLGFLVLCGLVIPALTRTATRLPTRSLVALRADNRANAIEFVNGLADLVALGQTDRLQQEFNANETRQSVAEKSLATMRGIALALGSITVGCTAISLLGIAIPLARSGSLDPLYLAIVPLAAIAAFEAVVPMTVLFEHLDRTSAAAARLLALTTSEPSVTEPPKPTERSLIAADLESPGTGATIVFKDVSATYAGMAQPALHRASLTIPAGGTTAIVGESGAGKSTILNIILRFIDYESGSVTIGGHELRSIHSDDVRSLIACVQQRDHLFDTTVRDNLLLADGNATDAELLAACAAAGFDRVIDALPLGLDERVGENGNRLSGGERQRLMIARALLADTPILVLDEATEHLDRELAVQVMSGIRDWRKDRTTVLIVHDGAELGGIDRVIELPVPKSS</sequence>
<reference evidence="10" key="1">
    <citation type="submission" date="2020-05" db="EMBL/GenBank/DDBJ databases">
        <authorList>
            <person name="Chiriac C."/>
            <person name="Salcher M."/>
            <person name="Ghai R."/>
            <person name="Kavagutti S V."/>
        </authorList>
    </citation>
    <scope>NUCLEOTIDE SEQUENCE</scope>
</reference>
<dbReference type="EMBL" id="CAEZUP010000178">
    <property type="protein sequence ID" value="CAB4628334.1"/>
    <property type="molecule type" value="Genomic_DNA"/>
</dbReference>
<dbReference type="GO" id="GO:0016020">
    <property type="term" value="C:membrane"/>
    <property type="evidence" value="ECO:0007669"/>
    <property type="project" value="UniProtKB-SubCell"/>
</dbReference>
<evidence type="ECO:0000259" key="9">
    <source>
        <dbReference type="PROSITE" id="PS50929"/>
    </source>
</evidence>
<feature type="transmembrane region" description="Helical" evidence="7">
    <location>
        <begin position="256"/>
        <end position="277"/>
    </location>
</feature>
<feature type="transmembrane region" description="Helical" evidence="7">
    <location>
        <begin position="289"/>
        <end position="311"/>
    </location>
</feature>
<dbReference type="Gene3D" id="1.20.1560.10">
    <property type="entry name" value="ABC transporter type 1, transmembrane domain"/>
    <property type="match status" value="1"/>
</dbReference>
<evidence type="ECO:0000259" key="8">
    <source>
        <dbReference type="PROSITE" id="PS50893"/>
    </source>
</evidence>
<evidence type="ECO:0000256" key="3">
    <source>
        <dbReference type="ARBA" id="ARBA00022741"/>
    </source>
</evidence>
<dbReference type="CDD" id="cd03228">
    <property type="entry name" value="ABCC_MRP_Like"/>
    <property type="match status" value="1"/>
</dbReference>
<keyword evidence="4" id="KW-0067">ATP-binding</keyword>
<dbReference type="PANTHER" id="PTHR24221:SF654">
    <property type="entry name" value="ATP-BINDING CASSETTE SUB-FAMILY B MEMBER 6"/>
    <property type="match status" value="1"/>
</dbReference>
<dbReference type="InterPro" id="IPR027417">
    <property type="entry name" value="P-loop_NTPase"/>
</dbReference>
<name>A0A6J6IV89_9ZZZZ</name>
<dbReference type="Pfam" id="PF00664">
    <property type="entry name" value="ABC_membrane"/>
    <property type="match status" value="1"/>
</dbReference>
<evidence type="ECO:0000256" key="2">
    <source>
        <dbReference type="ARBA" id="ARBA00022692"/>
    </source>
</evidence>
<dbReference type="GO" id="GO:0034775">
    <property type="term" value="P:glutathione transmembrane transport"/>
    <property type="evidence" value="ECO:0007669"/>
    <property type="project" value="InterPro"/>
</dbReference>
<keyword evidence="5 7" id="KW-1133">Transmembrane helix</keyword>
<gene>
    <name evidence="10" type="ORF">UFOPK1835_02265</name>
</gene>
<evidence type="ECO:0000256" key="4">
    <source>
        <dbReference type="ARBA" id="ARBA00022840"/>
    </source>
</evidence>
<evidence type="ECO:0000313" key="10">
    <source>
        <dbReference type="EMBL" id="CAB4628334.1"/>
    </source>
</evidence>
<dbReference type="GO" id="GO:0034040">
    <property type="term" value="F:ATPase-coupled lipid transmembrane transporter activity"/>
    <property type="evidence" value="ECO:0007669"/>
    <property type="project" value="TreeGrafter"/>
</dbReference>
<dbReference type="GO" id="GO:0045454">
    <property type="term" value="P:cell redox homeostasis"/>
    <property type="evidence" value="ECO:0007669"/>
    <property type="project" value="InterPro"/>
</dbReference>
<dbReference type="PROSITE" id="PS00211">
    <property type="entry name" value="ABC_TRANSPORTER_1"/>
    <property type="match status" value="1"/>
</dbReference>
<dbReference type="PROSITE" id="PS50929">
    <property type="entry name" value="ABC_TM1F"/>
    <property type="match status" value="1"/>
</dbReference>
<keyword evidence="6 7" id="KW-0472">Membrane</keyword>
<dbReference type="InterPro" id="IPR017871">
    <property type="entry name" value="ABC_transporter-like_CS"/>
</dbReference>
<dbReference type="GO" id="GO:0005524">
    <property type="term" value="F:ATP binding"/>
    <property type="evidence" value="ECO:0007669"/>
    <property type="project" value="UniProtKB-KW"/>
</dbReference>
<feature type="domain" description="ABC transporter" evidence="8">
    <location>
        <begin position="359"/>
        <end position="573"/>
    </location>
</feature>
<dbReference type="InterPro" id="IPR003439">
    <property type="entry name" value="ABC_transporter-like_ATP-bd"/>
</dbReference>
<dbReference type="SMART" id="SM00382">
    <property type="entry name" value="AAA"/>
    <property type="match status" value="1"/>
</dbReference>
<evidence type="ECO:0000256" key="1">
    <source>
        <dbReference type="ARBA" id="ARBA00004141"/>
    </source>
</evidence>
<dbReference type="PANTHER" id="PTHR24221">
    <property type="entry name" value="ATP-BINDING CASSETTE SUB-FAMILY B"/>
    <property type="match status" value="1"/>
</dbReference>
<feature type="transmembrane region" description="Helical" evidence="7">
    <location>
        <begin position="171"/>
        <end position="190"/>
    </location>
</feature>
<dbReference type="SUPFAM" id="SSF52540">
    <property type="entry name" value="P-loop containing nucleoside triphosphate hydrolases"/>
    <property type="match status" value="1"/>
</dbReference>
<proteinExistence type="predicted"/>
<dbReference type="AlphaFoldDB" id="A0A6J6IV89"/>
<dbReference type="GO" id="GO:0140359">
    <property type="term" value="F:ABC-type transporter activity"/>
    <property type="evidence" value="ECO:0007669"/>
    <property type="project" value="InterPro"/>
</dbReference>
<dbReference type="SUPFAM" id="SSF90123">
    <property type="entry name" value="ABC transporter transmembrane region"/>
    <property type="match status" value="1"/>
</dbReference>
<protein>
    <submittedName>
        <fullName evidence="10">Unannotated protein</fullName>
    </submittedName>
</protein>
<feature type="transmembrane region" description="Helical" evidence="7">
    <location>
        <begin position="30"/>
        <end position="55"/>
    </location>
</feature>
<feature type="transmembrane region" description="Helical" evidence="7">
    <location>
        <begin position="143"/>
        <end position="165"/>
    </location>
</feature>
<comment type="subcellular location">
    <subcellularLocation>
        <location evidence="1">Membrane</location>
        <topology evidence="1">Multi-pass membrane protein</topology>
    </subcellularLocation>
</comment>
<keyword evidence="2 7" id="KW-0812">Transmembrane</keyword>
<dbReference type="InterPro" id="IPR014223">
    <property type="entry name" value="ABC_CydC/D"/>
</dbReference>